<accession>A0A7G9FMG1</accession>
<dbReference type="InterPro" id="IPR036582">
    <property type="entry name" value="Mao_N_sf"/>
</dbReference>
<gene>
    <name evidence="3" type="ORF">H9Q76_00040</name>
</gene>
<dbReference type="InterPro" id="IPR000169">
    <property type="entry name" value="Pept_cys_AS"/>
</dbReference>
<feature type="domain" description="Peptidase C1A papain C-terminal" evidence="2">
    <location>
        <begin position="178"/>
        <end position="399"/>
    </location>
</feature>
<evidence type="ECO:0000313" key="4">
    <source>
        <dbReference type="Proteomes" id="UP000515819"/>
    </source>
</evidence>
<evidence type="ECO:0000259" key="2">
    <source>
        <dbReference type="SMART" id="SM00645"/>
    </source>
</evidence>
<name>A0A7G9FMG1_9FIRM</name>
<dbReference type="InterPro" id="IPR013128">
    <property type="entry name" value="Peptidase_C1A"/>
</dbReference>
<evidence type="ECO:0000256" key="1">
    <source>
        <dbReference type="ARBA" id="ARBA00008455"/>
    </source>
</evidence>
<sequence length="568" mass="64300">MKRFWIFPVLVAVLVTITFFLGRNPVKTIDESDALATCSDAFAANIRSRMNGDDVIITVGGGSTEEFGYTFYVSDNMHLMVEGEFLRSLLLCSVQRYPDGTVLIMKGDNSISLAVGSDKAMVNKKTEVELGDAVYVDEAEDKLMVPIDKIAEYLSYEVDYYVDQKWVDLARLPDETPLPEKYDMRDYGRVSPVRDQGRYGTCWAFASLGALETTLLPMEEDIFSVDHMSMCNSYALDVNSGGEHTMSIAYLAAWQGPVLEKDDPYGDGMSDPNLTAEKHLEEALIINGREDETIKSAIFRYGAIETSIYSALEYVDSYSMYYSSEYAAYYYDGDETPNHDVVVVGWDDNFPKENFTIQPEGDGAFICKNSWGEEFGDDGYFYVSYYDTKICRKSVVYTRIGDKDNYDKIYQTDKLGWVGQLGFSKEDAYFSNVYEAGKNENLAAVSFYATDKDTEFEVYVVRHFDGVDSFKNREFVTSGSMQYAGYYTVDFPEEIELDDNERYAVVVKIKTPGAVHPIAIEYNADERTASFDISDGEGYISLYGEMWHRAETSEKCNVCLKAFTNKRK</sequence>
<organism evidence="3 4">
    <name type="scientific">Wujia chipingensis</name>
    <dbReference type="NCBI Taxonomy" id="2763670"/>
    <lineage>
        <taxon>Bacteria</taxon>
        <taxon>Bacillati</taxon>
        <taxon>Bacillota</taxon>
        <taxon>Clostridia</taxon>
        <taxon>Lachnospirales</taxon>
        <taxon>Lachnospiraceae</taxon>
        <taxon>Wujia</taxon>
    </lineage>
</organism>
<dbReference type="InterPro" id="IPR038765">
    <property type="entry name" value="Papain-like_cys_pep_sf"/>
</dbReference>
<comment type="similarity">
    <text evidence="1">Belongs to the peptidase C1 family.</text>
</comment>
<dbReference type="PROSITE" id="PS00139">
    <property type="entry name" value="THIOL_PROTEASE_CYS"/>
    <property type="match status" value="1"/>
</dbReference>
<dbReference type="Pfam" id="PF18560">
    <property type="entry name" value="Lectin_like"/>
    <property type="match status" value="1"/>
</dbReference>
<dbReference type="GO" id="GO:0006508">
    <property type="term" value="P:proteolysis"/>
    <property type="evidence" value="ECO:0007669"/>
    <property type="project" value="InterPro"/>
</dbReference>
<dbReference type="Gene3D" id="3.90.70.10">
    <property type="entry name" value="Cysteine proteinases"/>
    <property type="match status" value="1"/>
</dbReference>
<dbReference type="EMBL" id="CP060632">
    <property type="protein sequence ID" value="QNL99742.1"/>
    <property type="molecule type" value="Genomic_DNA"/>
</dbReference>
<dbReference type="SUPFAM" id="SSF54001">
    <property type="entry name" value="Cysteine proteinases"/>
    <property type="match status" value="1"/>
</dbReference>
<dbReference type="KEGG" id="wcp:H9Q76_00040"/>
<dbReference type="SMART" id="SM00645">
    <property type="entry name" value="Pept_C1"/>
    <property type="match status" value="1"/>
</dbReference>
<reference evidence="3 4" key="1">
    <citation type="submission" date="2020-08" db="EMBL/GenBank/DDBJ databases">
        <authorList>
            <person name="Liu C."/>
            <person name="Sun Q."/>
        </authorList>
    </citation>
    <scope>NUCLEOTIDE SEQUENCE [LARGE SCALE GENOMIC DNA]</scope>
    <source>
        <strain evidence="3 4">NSJ-4</strain>
    </source>
</reference>
<keyword evidence="4" id="KW-1185">Reference proteome</keyword>
<dbReference type="GO" id="GO:0008234">
    <property type="term" value="F:cysteine-type peptidase activity"/>
    <property type="evidence" value="ECO:0007669"/>
    <property type="project" value="InterPro"/>
</dbReference>
<dbReference type="Pfam" id="PF07833">
    <property type="entry name" value="Cu_amine_oxidN1"/>
    <property type="match status" value="1"/>
</dbReference>
<dbReference type="InterPro" id="IPR040528">
    <property type="entry name" value="Lectin-like"/>
</dbReference>
<dbReference type="RefSeq" id="WP_249321332.1">
    <property type="nucleotide sequence ID" value="NZ_CP060632.1"/>
</dbReference>
<proteinExistence type="inferred from homology"/>
<protein>
    <recommendedName>
        <fullName evidence="2">Peptidase C1A papain C-terminal domain-containing protein</fullName>
    </recommendedName>
</protein>
<dbReference type="Pfam" id="PF00112">
    <property type="entry name" value="Peptidase_C1"/>
    <property type="match status" value="1"/>
</dbReference>
<dbReference type="InterPro" id="IPR012854">
    <property type="entry name" value="Cu_amine_oxidase-like_N"/>
</dbReference>
<dbReference type="InterPro" id="IPR000668">
    <property type="entry name" value="Peptidase_C1A_C"/>
</dbReference>
<dbReference type="Gene3D" id="3.30.457.10">
    <property type="entry name" value="Copper amine oxidase-like, N-terminal domain"/>
    <property type="match status" value="1"/>
</dbReference>
<evidence type="ECO:0000313" key="3">
    <source>
        <dbReference type="EMBL" id="QNL99742.1"/>
    </source>
</evidence>
<dbReference type="AlphaFoldDB" id="A0A7G9FMG1"/>
<dbReference type="SUPFAM" id="SSF55383">
    <property type="entry name" value="Copper amine oxidase, domain N"/>
    <property type="match status" value="1"/>
</dbReference>
<dbReference type="CDD" id="cd02619">
    <property type="entry name" value="Peptidase_C1"/>
    <property type="match status" value="1"/>
</dbReference>
<dbReference type="PANTHER" id="PTHR12411">
    <property type="entry name" value="CYSTEINE PROTEASE FAMILY C1-RELATED"/>
    <property type="match status" value="1"/>
</dbReference>
<dbReference type="Proteomes" id="UP000515819">
    <property type="component" value="Chromosome"/>
</dbReference>